<accession>A0A8H5CFZ6</accession>
<protein>
    <recommendedName>
        <fullName evidence="8">t-SNARE coiled-coil homology domain-containing protein</fullName>
    </recommendedName>
</protein>
<feature type="compositionally biased region" description="Polar residues" evidence="6">
    <location>
        <begin position="166"/>
        <end position="175"/>
    </location>
</feature>
<dbReference type="SUPFAM" id="SSF58038">
    <property type="entry name" value="SNARE fusion complex"/>
    <property type="match status" value="1"/>
</dbReference>
<dbReference type="PROSITE" id="PS50192">
    <property type="entry name" value="T_SNARE"/>
    <property type="match status" value="1"/>
</dbReference>
<name>A0A8H5CFZ6_9AGAR</name>
<dbReference type="GO" id="GO:0016020">
    <property type="term" value="C:membrane"/>
    <property type="evidence" value="ECO:0007669"/>
    <property type="project" value="UniProtKB-SubCell"/>
</dbReference>
<feature type="region of interest" description="Disordered" evidence="6">
    <location>
        <begin position="127"/>
        <end position="209"/>
    </location>
</feature>
<keyword evidence="3 7" id="KW-0812">Transmembrane</keyword>
<organism evidence="9 10">
    <name type="scientific">Ephemerocybe angulata</name>
    <dbReference type="NCBI Taxonomy" id="980116"/>
    <lineage>
        <taxon>Eukaryota</taxon>
        <taxon>Fungi</taxon>
        <taxon>Dikarya</taxon>
        <taxon>Basidiomycota</taxon>
        <taxon>Agaricomycotina</taxon>
        <taxon>Agaricomycetes</taxon>
        <taxon>Agaricomycetidae</taxon>
        <taxon>Agaricales</taxon>
        <taxon>Agaricineae</taxon>
        <taxon>Psathyrellaceae</taxon>
        <taxon>Ephemerocybe</taxon>
    </lineage>
</organism>
<dbReference type="GO" id="GO:0012505">
    <property type="term" value="C:endomembrane system"/>
    <property type="evidence" value="ECO:0007669"/>
    <property type="project" value="UniProtKB-ARBA"/>
</dbReference>
<dbReference type="EMBL" id="JAACJK010000004">
    <property type="protein sequence ID" value="KAF5340396.1"/>
    <property type="molecule type" value="Genomic_DNA"/>
</dbReference>
<evidence type="ECO:0000256" key="4">
    <source>
        <dbReference type="ARBA" id="ARBA00022989"/>
    </source>
</evidence>
<keyword evidence="5 7" id="KW-0472">Membrane</keyword>
<evidence type="ECO:0000259" key="8">
    <source>
        <dbReference type="PROSITE" id="PS50192"/>
    </source>
</evidence>
<dbReference type="PANTHER" id="PTHR12791">
    <property type="entry name" value="GOLGI SNARE BET1-RELATED"/>
    <property type="match status" value="1"/>
</dbReference>
<feature type="domain" description="T-SNARE coiled-coil homology" evidence="8">
    <location>
        <begin position="218"/>
        <end position="280"/>
    </location>
</feature>
<evidence type="ECO:0000256" key="2">
    <source>
        <dbReference type="ARBA" id="ARBA00022448"/>
    </source>
</evidence>
<proteinExistence type="predicted"/>
<comment type="caution">
    <text evidence="9">The sequence shown here is derived from an EMBL/GenBank/DDBJ whole genome shotgun (WGS) entry which is preliminary data.</text>
</comment>
<dbReference type="Proteomes" id="UP000541558">
    <property type="component" value="Unassembled WGS sequence"/>
</dbReference>
<reference evidence="9 10" key="1">
    <citation type="journal article" date="2020" name="ISME J.">
        <title>Uncovering the hidden diversity of litter-decomposition mechanisms in mushroom-forming fungi.</title>
        <authorList>
            <person name="Floudas D."/>
            <person name="Bentzer J."/>
            <person name="Ahren D."/>
            <person name="Johansson T."/>
            <person name="Persson P."/>
            <person name="Tunlid A."/>
        </authorList>
    </citation>
    <scope>NUCLEOTIDE SEQUENCE [LARGE SCALE GENOMIC DNA]</scope>
    <source>
        <strain evidence="9 10">CBS 175.51</strain>
    </source>
</reference>
<dbReference type="InterPro" id="IPR000727">
    <property type="entry name" value="T_SNARE_dom"/>
</dbReference>
<feature type="compositionally biased region" description="Low complexity" evidence="6">
    <location>
        <begin position="127"/>
        <end position="152"/>
    </location>
</feature>
<dbReference type="GO" id="GO:0005737">
    <property type="term" value="C:cytoplasm"/>
    <property type="evidence" value="ECO:0007669"/>
    <property type="project" value="UniProtKB-ARBA"/>
</dbReference>
<dbReference type="SMART" id="SM00397">
    <property type="entry name" value="t_SNARE"/>
    <property type="match status" value="1"/>
</dbReference>
<sequence length="309" mass="32975">MSLAKLTSISTKTLSLLLERQRMQTLPSFNQPGNPLESSPNTSANSLHLAQIKKNLAQLRAGIKEMEEKGSGGEAAGLLRNQYERMRGMLGDEASDIPSIEETPDRAFTLSPSPSSISASSYATAATGASSSTVTPRASSPLPMPSLGLSASRTGRQDQAAAARFLNNTTSSPAPTHTRRESDGVFAPYRDDPAAAASSSSVPSPPEEDAGVLLQTQRFMMEEQDQRLDELSHSINRQHHISVQIGDELEVHEGLLEELDGGVDRTSGRLGSAKRKLDGVAKGIKENSSVFAIGVLIFVLLVLIIVLKT</sequence>
<evidence type="ECO:0000256" key="7">
    <source>
        <dbReference type="SAM" id="Phobius"/>
    </source>
</evidence>
<gene>
    <name evidence="9" type="ORF">D9611_007839</name>
</gene>
<feature type="compositionally biased region" description="Basic and acidic residues" evidence="6">
    <location>
        <begin position="178"/>
        <end position="193"/>
    </location>
</feature>
<dbReference type="AlphaFoldDB" id="A0A8H5CFZ6"/>
<evidence type="ECO:0000256" key="6">
    <source>
        <dbReference type="SAM" id="MobiDB-lite"/>
    </source>
</evidence>
<dbReference type="CDD" id="cd15859">
    <property type="entry name" value="SNARE_SYN8"/>
    <property type="match status" value="1"/>
</dbReference>
<dbReference type="Gene3D" id="1.20.5.110">
    <property type="match status" value="1"/>
</dbReference>
<evidence type="ECO:0000256" key="5">
    <source>
        <dbReference type="ARBA" id="ARBA00023136"/>
    </source>
</evidence>
<evidence type="ECO:0000313" key="10">
    <source>
        <dbReference type="Proteomes" id="UP000541558"/>
    </source>
</evidence>
<keyword evidence="4 7" id="KW-1133">Transmembrane helix</keyword>
<evidence type="ECO:0000256" key="3">
    <source>
        <dbReference type="ARBA" id="ARBA00022692"/>
    </source>
</evidence>
<keyword evidence="2" id="KW-0813">Transport</keyword>
<dbReference type="OrthoDB" id="244190at2759"/>
<evidence type="ECO:0000256" key="1">
    <source>
        <dbReference type="ARBA" id="ARBA00004167"/>
    </source>
</evidence>
<keyword evidence="10" id="KW-1185">Reference proteome</keyword>
<feature type="transmembrane region" description="Helical" evidence="7">
    <location>
        <begin position="290"/>
        <end position="307"/>
    </location>
</feature>
<evidence type="ECO:0000313" key="9">
    <source>
        <dbReference type="EMBL" id="KAF5340396.1"/>
    </source>
</evidence>
<comment type="subcellular location">
    <subcellularLocation>
        <location evidence="1">Membrane</location>
        <topology evidence="1">Single-pass membrane protein</topology>
    </subcellularLocation>
</comment>